<name>A0A9P1E7N7_CUSEU</name>
<evidence type="ECO:0000313" key="1">
    <source>
        <dbReference type="EMBL" id="CAH9084711.1"/>
    </source>
</evidence>
<dbReference type="Proteomes" id="UP001152484">
    <property type="component" value="Unassembled WGS sequence"/>
</dbReference>
<keyword evidence="2" id="KW-1185">Reference proteome</keyword>
<sequence>MDTSLELPQKIWIGNGATGFFQNILYEKLPLFSHTCSRFGHSFSECPRSQSQVLQTGKSTAVPTVKIPVAPICNNTKDTTVPVLIPVTAPTSTTVNVVTALCDSHSDATIAASLSCDAPVAGGCAPVTDEFFGISIAENAVIEHPSPL</sequence>
<gene>
    <name evidence="1" type="ORF">CEURO_LOCUS9132</name>
</gene>
<organism evidence="1 2">
    <name type="scientific">Cuscuta europaea</name>
    <name type="common">European dodder</name>
    <dbReference type="NCBI Taxonomy" id="41803"/>
    <lineage>
        <taxon>Eukaryota</taxon>
        <taxon>Viridiplantae</taxon>
        <taxon>Streptophyta</taxon>
        <taxon>Embryophyta</taxon>
        <taxon>Tracheophyta</taxon>
        <taxon>Spermatophyta</taxon>
        <taxon>Magnoliopsida</taxon>
        <taxon>eudicotyledons</taxon>
        <taxon>Gunneridae</taxon>
        <taxon>Pentapetalae</taxon>
        <taxon>asterids</taxon>
        <taxon>lamiids</taxon>
        <taxon>Solanales</taxon>
        <taxon>Convolvulaceae</taxon>
        <taxon>Cuscuteae</taxon>
        <taxon>Cuscuta</taxon>
        <taxon>Cuscuta subgen. Cuscuta</taxon>
    </lineage>
</organism>
<protein>
    <recommendedName>
        <fullName evidence="3">Zinc knuckle CX2CX4HX4C domain-containing protein</fullName>
    </recommendedName>
</protein>
<dbReference type="EMBL" id="CAMAPE010000017">
    <property type="protein sequence ID" value="CAH9084711.1"/>
    <property type="molecule type" value="Genomic_DNA"/>
</dbReference>
<comment type="caution">
    <text evidence="1">The sequence shown here is derived from an EMBL/GenBank/DDBJ whole genome shotgun (WGS) entry which is preliminary data.</text>
</comment>
<accession>A0A9P1E7N7</accession>
<evidence type="ECO:0008006" key="3">
    <source>
        <dbReference type="Google" id="ProtNLM"/>
    </source>
</evidence>
<dbReference type="OrthoDB" id="682893at2759"/>
<dbReference type="AlphaFoldDB" id="A0A9P1E7N7"/>
<proteinExistence type="predicted"/>
<evidence type="ECO:0000313" key="2">
    <source>
        <dbReference type="Proteomes" id="UP001152484"/>
    </source>
</evidence>
<reference evidence="1" key="1">
    <citation type="submission" date="2022-07" db="EMBL/GenBank/DDBJ databases">
        <authorList>
            <person name="Macas J."/>
            <person name="Novak P."/>
            <person name="Neumann P."/>
        </authorList>
    </citation>
    <scope>NUCLEOTIDE SEQUENCE</scope>
</reference>